<dbReference type="GO" id="GO:0006189">
    <property type="term" value="P:'de novo' IMP biosynthetic process"/>
    <property type="evidence" value="ECO:0007669"/>
    <property type="project" value="UniProtKB-UniRule"/>
</dbReference>
<comment type="similarity">
    <text evidence="6 7">Belongs to the PurK/PurT family.</text>
</comment>
<evidence type="ECO:0000256" key="6">
    <source>
        <dbReference type="HAMAP-Rule" id="MF_01928"/>
    </source>
</evidence>
<feature type="binding site" evidence="6">
    <location>
        <position position="148"/>
    </location>
    <ligand>
        <name>ATP</name>
        <dbReference type="ChEBI" id="CHEBI:30616"/>
    </ligand>
</feature>
<dbReference type="FunFam" id="3.30.470.20:FF:000037">
    <property type="entry name" value="Phosphoribosylaminoimidazole carboxylase, chloroplastic"/>
    <property type="match status" value="1"/>
</dbReference>
<dbReference type="GO" id="GO:0005829">
    <property type="term" value="C:cytosol"/>
    <property type="evidence" value="ECO:0007669"/>
    <property type="project" value="TreeGrafter"/>
</dbReference>
<dbReference type="OrthoDB" id="9804625at2"/>
<feature type="domain" description="ATP-grasp" evidence="8">
    <location>
        <begin position="114"/>
        <end position="296"/>
    </location>
</feature>
<dbReference type="SUPFAM" id="SSF56059">
    <property type="entry name" value="Glutathione synthetase ATP-binding domain-like"/>
    <property type="match status" value="1"/>
</dbReference>
<dbReference type="Proteomes" id="UP000031623">
    <property type="component" value="Chromosome"/>
</dbReference>
<dbReference type="InterPro" id="IPR011761">
    <property type="entry name" value="ATP-grasp"/>
</dbReference>
<keyword evidence="3" id="KW-0210">Decarboxylase</keyword>
<protein>
    <recommendedName>
        <fullName evidence="6 7">N5-carboxyaminoimidazole ribonucleotide synthase</fullName>
        <shortName evidence="6 7">N5-CAIR synthase</shortName>
        <ecNumber evidence="6 7">6.3.4.18</ecNumber>
    </recommendedName>
    <alternativeName>
        <fullName evidence="6 7">5-(carboxyamino)imidazole ribonucleotide synthetase</fullName>
    </alternativeName>
</protein>
<dbReference type="PROSITE" id="PS50975">
    <property type="entry name" value="ATP_GRASP"/>
    <property type="match status" value="1"/>
</dbReference>
<dbReference type="GO" id="GO:0005524">
    <property type="term" value="F:ATP binding"/>
    <property type="evidence" value="ECO:0007669"/>
    <property type="project" value="UniProtKB-UniRule"/>
</dbReference>
<comment type="caution">
    <text evidence="6">Lacks conserved residue(s) required for the propagation of feature annotation.</text>
</comment>
<comment type="pathway">
    <text evidence="6 7">Purine metabolism; IMP biosynthesis via de novo pathway; 5-amino-1-(5-phospho-D-ribosyl)imidazole-4-carboxylate from 5-amino-1-(5-phospho-D-ribosyl)imidazole (N5-CAIR route): step 1/2.</text>
</comment>
<keyword evidence="2 6" id="KW-0658">Purine biosynthesis</keyword>
<dbReference type="NCBIfam" id="TIGR01161">
    <property type="entry name" value="purK"/>
    <property type="match status" value="1"/>
</dbReference>
<dbReference type="HAMAP" id="MF_01928">
    <property type="entry name" value="PurK"/>
    <property type="match status" value="1"/>
</dbReference>
<evidence type="ECO:0000256" key="3">
    <source>
        <dbReference type="ARBA" id="ARBA00022793"/>
    </source>
</evidence>
<evidence type="ECO:0000259" key="8">
    <source>
        <dbReference type="PROSITE" id="PS50975"/>
    </source>
</evidence>
<dbReference type="Gene3D" id="3.30.470.20">
    <property type="entry name" value="ATP-grasp fold, B domain"/>
    <property type="match status" value="1"/>
</dbReference>
<dbReference type="Pfam" id="PF17769">
    <property type="entry name" value="PurK_C"/>
    <property type="match status" value="1"/>
</dbReference>
<dbReference type="Pfam" id="PF02222">
    <property type="entry name" value="ATP-grasp"/>
    <property type="match status" value="1"/>
</dbReference>
<gene>
    <name evidence="6 7" type="primary">purK</name>
    <name evidence="9" type="ORF">THII_1039</name>
</gene>
<dbReference type="Gene3D" id="3.30.1490.20">
    <property type="entry name" value="ATP-grasp fold, A domain"/>
    <property type="match status" value="1"/>
</dbReference>
<evidence type="ECO:0000256" key="4">
    <source>
        <dbReference type="ARBA" id="ARBA00022840"/>
    </source>
</evidence>
<dbReference type="InterPro" id="IPR016185">
    <property type="entry name" value="PreATP-grasp_dom_sf"/>
</dbReference>
<keyword evidence="10" id="KW-1185">Reference proteome</keyword>
<dbReference type="PANTHER" id="PTHR11609:SF5">
    <property type="entry name" value="PHOSPHORIBOSYLAMINOIMIDAZOLE CARBOXYLASE"/>
    <property type="match status" value="1"/>
</dbReference>
<feature type="binding site" evidence="6">
    <location>
        <position position="187"/>
    </location>
    <ligand>
        <name>ATP</name>
        <dbReference type="ChEBI" id="CHEBI:30616"/>
    </ligand>
</feature>
<proteinExistence type="inferred from homology"/>
<dbReference type="EMBL" id="AP014633">
    <property type="protein sequence ID" value="BAP55336.1"/>
    <property type="molecule type" value="Genomic_DNA"/>
</dbReference>
<dbReference type="InterPro" id="IPR013815">
    <property type="entry name" value="ATP_grasp_subdomain_1"/>
</dbReference>
<evidence type="ECO:0000256" key="2">
    <source>
        <dbReference type="ARBA" id="ARBA00022755"/>
    </source>
</evidence>
<keyword evidence="6 7" id="KW-0436">Ligase</keyword>
<evidence type="ECO:0000256" key="7">
    <source>
        <dbReference type="RuleBase" id="RU361200"/>
    </source>
</evidence>
<dbReference type="STRING" id="40754.THII_1039"/>
<dbReference type="HOGENOM" id="CLU_011534_0_2_6"/>
<dbReference type="NCBIfam" id="NF004679">
    <property type="entry name" value="PRK06019.1-5"/>
    <property type="match status" value="1"/>
</dbReference>
<dbReference type="EC" id="6.3.4.18" evidence="6 7"/>
<comment type="function">
    <text evidence="7">Catalyzes the ATP-dependent conversion of 5-aminoimidazole ribonucleotide (AIR) and HCO(3)- to N5-carboxyaminoimidazole ribonucleotide (N5-CAIR).</text>
</comment>
<dbReference type="Gene3D" id="3.40.50.20">
    <property type="match status" value="1"/>
</dbReference>
<dbReference type="InterPro" id="IPR003135">
    <property type="entry name" value="ATP-grasp_carboxylate-amine"/>
</dbReference>
<dbReference type="InterPro" id="IPR054350">
    <property type="entry name" value="PurT/PurK_preATP-grasp"/>
</dbReference>
<dbReference type="PANTHER" id="PTHR11609">
    <property type="entry name" value="PURINE BIOSYNTHESIS PROTEIN 6/7, PUR6/7"/>
    <property type="match status" value="1"/>
</dbReference>
<keyword evidence="1 6" id="KW-0547">Nucleotide-binding</keyword>
<dbReference type="SUPFAM" id="SSF52440">
    <property type="entry name" value="PreATP-grasp domain"/>
    <property type="match status" value="1"/>
</dbReference>
<dbReference type="GO" id="GO:0034028">
    <property type="term" value="F:5-(carboxyamino)imidazole ribonucleotide synthase activity"/>
    <property type="evidence" value="ECO:0007669"/>
    <property type="project" value="UniProtKB-UniRule"/>
</dbReference>
<organism evidence="9 10">
    <name type="scientific">Thioploca ingrica</name>
    <dbReference type="NCBI Taxonomy" id="40754"/>
    <lineage>
        <taxon>Bacteria</taxon>
        <taxon>Pseudomonadati</taxon>
        <taxon>Pseudomonadota</taxon>
        <taxon>Gammaproteobacteria</taxon>
        <taxon>Thiotrichales</taxon>
        <taxon>Thiotrichaceae</taxon>
        <taxon>Thioploca</taxon>
    </lineage>
</organism>
<feature type="binding site" evidence="6">
    <location>
        <begin position="266"/>
        <end position="267"/>
    </location>
    <ligand>
        <name>ATP</name>
        <dbReference type="ChEBI" id="CHEBI:30616"/>
    </ligand>
</feature>
<dbReference type="GO" id="GO:0004638">
    <property type="term" value="F:phosphoribosylaminoimidazole carboxylase activity"/>
    <property type="evidence" value="ECO:0007669"/>
    <property type="project" value="InterPro"/>
</dbReference>
<comment type="catalytic activity">
    <reaction evidence="6 7">
        <text>5-amino-1-(5-phospho-beta-D-ribosyl)imidazole + hydrogencarbonate + ATP = 5-carboxyamino-1-(5-phospho-D-ribosyl)imidazole + ADP + phosphate + 2 H(+)</text>
        <dbReference type="Rhea" id="RHEA:19317"/>
        <dbReference type="ChEBI" id="CHEBI:15378"/>
        <dbReference type="ChEBI" id="CHEBI:17544"/>
        <dbReference type="ChEBI" id="CHEBI:30616"/>
        <dbReference type="ChEBI" id="CHEBI:43474"/>
        <dbReference type="ChEBI" id="CHEBI:58730"/>
        <dbReference type="ChEBI" id="CHEBI:137981"/>
        <dbReference type="ChEBI" id="CHEBI:456216"/>
        <dbReference type="EC" id="6.3.4.18"/>
    </reaction>
</comment>
<evidence type="ECO:0000256" key="1">
    <source>
        <dbReference type="ARBA" id="ARBA00022741"/>
    </source>
</evidence>
<dbReference type="UniPathway" id="UPA00074">
    <property type="reaction ID" value="UER00942"/>
</dbReference>
<comment type="subunit">
    <text evidence="6 7">Homodimer.</text>
</comment>
<feature type="binding site" evidence="6">
    <location>
        <position position="110"/>
    </location>
    <ligand>
        <name>ATP</name>
        <dbReference type="ChEBI" id="CHEBI:30616"/>
    </ligand>
</feature>
<sequence length="387" mass="42165">MKSKVFPYPVKRIGIIGGGQLGKMTAQAAKQMGFYVTVLDPTPHCPAAHLADAQIVGELYDATTLTALAQVSEVLTYDVEHIDVQTLKKLAQAGHVISPSPELLEIIQDKFLQKQQLRKYGIPVPQFAAFEQVTPEHLAQFGFPVVQKARFGGYDGKGVVVLKNQADLEQILPGPSILEQFIPIEKELAIIIARTATGETACYPIVEMRFDDNANICQAVIAPAPIDNAIAEQARQVALQAIESLQGVGIFGVEMFLTATGQILVNEIAPRPHNSGHYTIEACMTSQFEQLIRVISGLPLGMTTLLRPVVMFNLLGEKGYHGAPIIEGLADALAIPGLSFHFYDKKSTHPLRKMGHITILDDNLDNAMTKLRQAKMVLKIIGAEQDA</sequence>
<dbReference type="InterPro" id="IPR040686">
    <property type="entry name" value="PurK_C"/>
</dbReference>
<dbReference type="InterPro" id="IPR005875">
    <property type="entry name" value="PurK"/>
</dbReference>
<dbReference type="AlphaFoldDB" id="A0A090BUL9"/>
<dbReference type="InterPro" id="IPR011054">
    <property type="entry name" value="Rudment_hybrid_motif"/>
</dbReference>
<dbReference type="Pfam" id="PF22660">
    <property type="entry name" value="RS_preATP-grasp-like"/>
    <property type="match status" value="1"/>
</dbReference>
<name>A0A090BUL9_9GAMM</name>
<evidence type="ECO:0000256" key="5">
    <source>
        <dbReference type="ARBA" id="ARBA00023239"/>
    </source>
</evidence>
<feature type="binding site" evidence="6">
    <location>
        <begin position="179"/>
        <end position="182"/>
    </location>
    <ligand>
        <name>ATP</name>
        <dbReference type="ChEBI" id="CHEBI:30616"/>
    </ligand>
</feature>
<comment type="function">
    <text evidence="6">Catalyzes the ATP-dependent conversion of 5-aminoimidazole ribonucleotide (AIR) and HCO(3)(-) to N5-carboxyaminoimidazole ribonucleotide (N5-CAIR).</text>
</comment>
<evidence type="ECO:0000313" key="10">
    <source>
        <dbReference type="Proteomes" id="UP000031623"/>
    </source>
</evidence>
<dbReference type="KEGG" id="tig:THII_1039"/>
<keyword evidence="5" id="KW-0456">Lyase</keyword>
<evidence type="ECO:0000313" key="9">
    <source>
        <dbReference type="EMBL" id="BAP55336.1"/>
    </source>
</evidence>
<dbReference type="GO" id="GO:0046872">
    <property type="term" value="F:metal ion binding"/>
    <property type="evidence" value="ECO:0007669"/>
    <property type="project" value="InterPro"/>
</dbReference>
<accession>A0A090BUL9</accession>
<keyword evidence="4 6" id="KW-0067">ATP-binding</keyword>
<dbReference type="SUPFAM" id="SSF51246">
    <property type="entry name" value="Rudiment single hybrid motif"/>
    <property type="match status" value="1"/>
</dbReference>
<reference evidence="9 10" key="1">
    <citation type="journal article" date="2014" name="ISME J.">
        <title>Ecophysiology of Thioploca ingrica as revealed by the complete genome sequence supplemented with proteomic evidence.</title>
        <authorList>
            <person name="Kojima H."/>
            <person name="Ogura Y."/>
            <person name="Yamamoto N."/>
            <person name="Togashi T."/>
            <person name="Mori H."/>
            <person name="Watanabe T."/>
            <person name="Nemoto F."/>
            <person name="Kurokawa K."/>
            <person name="Hayashi T."/>
            <person name="Fukui M."/>
        </authorList>
    </citation>
    <scope>NUCLEOTIDE SEQUENCE [LARGE SCALE GENOMIC DNA]</scope>
</reference>